<name>A0A5J4U4W6_9EUKA</name>
<reference evidence="2 3" key="1">
    <citation type="submission" date="2019-03" db="EMBL/GenBank/DDBJ databases">
        <title>Single cell metagenomics reveals metabolic interactions within the superorganism composed of flagellate Streblomastix strix and complex community of Bacteroidetes bacteria on its surface.</title>
        <authorList>
            <person name="Treitli S.C."/>
            <person name="Kolisko M."/>
            <person name="Husnik F."/>
            <person name="Keeling P."/>
            <person name="Hampl V."/>
        </authorList>
    </citation>
    <scope>NUCLEOTIDE SEQUENCE [LARGE SCALE GENOMIC DNA]</scope>
    <source>
        <strain evidence="2">ST1C</strain>
    </source>
</reference>
<protein>
    <submittedName>
        <fullName evidence="2">Uncharacterized protein</fullName>
    </submittedName>
</protein>
<evidence type="ECO:0000313" key="2">
    <source>
        <dbReference type="EMBL" id="KAA6365200.1"/>
    </source>
</evidence>
<gene>
    <name evidence="2" type="ORF">EZS28_039274</name>
</gene>
<comment type="caution">
    <text evidence="2">The sequence shown here is derived from an EMBL/GenBank/DDBJ whole genome shotgun (WGS) entry which is preliminary data.</text>
</comment>
<keyword evidence="1" id="KW-0732">Signal</keyword>
<dbReference type="AlphaFoldDB" id="A0A5J4U4W6"/>
<accession>A0A5J4U4W6</accession>
<evidence type="ECO:0000313" key="3">
    <source>
        <dbReference type="Proteomes" id="UP000324800"/>
    </source>
</evidence>
<proteinExistence type="predicted"/>
<dbReference type="Proteomes" id="UP000324800">
    <property type="component" value="Unassembled WGS sequence"/>
</dbReference>
<evidence type="ECO:0000256" key="1">
    <source>
        <dbReference type="SAM" id="SignalP"/>
    </source>
</evidence>
<dbReference type="EMBL" id="SNRW01020712">
    <property type="protein sequence ID" value="KAA6365200.1"/>
    <property type="molecule type" value="Genomic_DNA"/>
</dbReference>
<sequence>MIFGKILLVAIVTLIHCQDYYPTYDYITAVIKVKGYTPDDLPVDAESQQYSSTTWTRTDYSKHYLAVGYKATCQLNGITLNQSSNPIGSVTLAAIFVERATLIARECNFEDMITQGVPLIFIVRDEGQTIFEFCTFTNLQYKD</sequence>
<feature type="non-terminal residue" evidence="2">
    <location>
        <position position="143"/>
    </location>
</feature>
<feature type="signal peptide" evidence="1">
    <location>
        <begin position="1"/>
        <end position="17"/>
    </location>
</feature>
<organism evidence="2 3">
    <name type="scientific">Streblomastix strix</name>
    <dbReference type="NCBI Taxonomy" id="222440"/>
    <lineage>
        <taxon>Eukaryota</taxon>
        <taxon>Metamonada</taxon>
        <taxon>Preaxostyla</taxon>
        <taxon>Oxymonadida</taxon>
        <taxon>Streblomastigidae</taxon>
        <taxon>Streblomastix</taxon>
    </lineage>
</organism>
<feature type="chain" id="PRO_5023932203" evidence="1">
    <location>
        <begin position="18"/>
        <end position="143"/>
    </location>
</feature>